<dbReference type="AlphaFoldDB" id="A0A401U7R6"/>
<dbReference type="Proteomes" id="UP000288227">
    <property type="component" value="Unassembled WGS sequence"/>
</dbReference>
<dbReference type="GO" id="GO:0046872">
    <property type="term" value="F:metal ion binding"/>
    <property type="evidence" value="ECO:0007669"/>
    <property type="project" value="UniProtKB-KW"/>
</dbReference>
<comment type="caution">
    <text evidence="8">The sequence shown here is derived from an EMBL/GenBank/DDBJ whole genome shotgun (WGS) entry which is preliminary data.</text>
</comment>
<evidence type="ECO:0000256" key="3">
    <source>
        <dbReference type="ARBA" id="ARBA00023004"/>
    </source>
</evidence>
<protein>
    <submittedName>
        <fullName evidence="8">Rieske (2Fe-2S) protein</fullName>
    </submittedName>
</protein>
<evidence type="ECO:0000256" key="2">
    <source>
        <dbReference type="ARBA" id="ARBA00022723"/>
    </source>
</evidence>
<dbReference type="SUPFAM" id="SSF50022">
    <property type="entry name" value="ISP domain"/>
    <property type="match status" value="1"/>
</dbReference>
<evidence type="ECO:0000256" key="1">
    <source>
        <dbReference type="ARBA" id="ARBA00022714"/>
    </source>
</evidence>
<organism evidence="8 9">
    <name type="scientific">Chryseotalea sanaruensis</name>
    <dbReference type="NCBI Taxonomy" id="2482724"/>
    <lineage>
        <taxon>Bacteria</taxon>
        <taxon>Pseudomonadati</taxon>
        <taxon>Bacteroidota</taxon>
        <taxon>Cytophagia</taxon>
        <taxon>Cytophagales</taxon>
        <taxon>Chryseotaleaceae</taxon>
        <taxon>Chryseotalea</taxon>
    </lineage>
</organism>
<reference evidence="8 9" key="1">
    <citation type="submission" date="2018-11" db="EMBL/GenBank/DDBJ databases">
        <title>Chryseotalea sanarue gen. nov., sp., nov., a member of the family Cytophagaceae, isolated from a brackish lake in Hamamatsu Japan.</title>
        <authorList>
            <person name="Maejima Y."/>
            <person name="Iino T."/>
            <person name="Muraguchi Y."/>
            <person name="Fukuda K."/>
            <person name="Ohkuma M."/>
            <person name="Moriuchi R."/>
            <person name="Dohra H."/>
            <person name="Kimbara K."/>
            <person name="Shintani M."/>
        </authorList>
    </citation>
    <scope>NUCLEOTIDE SEQUENCE [LARGE SCALE GENOMIC DNA]</scope>
    <source>
        <strain evidence="8 9">Ys</strain>
    </source>
</reference>
<dbReference type="RefSeq" id="WP_127121590.1">
    <property type="nucleotide sequence ID" value="NZ_BHXQ01000002.1"/>
</dbReference>
<evidence type="ECO:0000313" key="8">
    <source>
        <dbReference type="EMBL" id="GCC50938.1"/>
    </source>
</evidence>
<dbReference type="PANTHER" id="PTHR21496">
    <property type="entry name" value="FERREDOXIN-RELATED"/>
    <property type="match status" value="1"/>
</dbReference>
<name>A0A401U7R6_9BACT</name>
<keyword evidence="1" id="KW-0001">2Fe-2S</keyword>
<dbReference type="Gene3D" id="2.102.10.10">
    <property type="entry name" value="Rieske [2Fe-2S] iron-sulphur domain"/>
    <property type="match status" value="1"/>
</dbReference>
<keyword evidence="4" id="KW-0411">Iron-sulfur</keyword>
<dbReference type="PROSITE" id="PS51296">
    <property type="entry name" value="RIESKE"/>
    <property type="match status" value="1"/>
</dbReference>
<evidence type="ECO:0000256" key="5">
    <source>
        <dbReference type="ARBA" id="ARBA00034078"/>
    </source>
</evidence>
<keyword evidence="9" id="KW-1185">Reference proteome</keyword>
<keyword evidence="2" id="KW-0479">Metal-binding</keyword>
<dbReference type="GO" id="GO:0051537">
    <property type="term" value="F:2 iron, 2 sulfur cluster binding"/>
    <property type="evidence" value="ECO:0007669"/>
    <property type="project" value="UniProtKB-KW"/>
</dbReference>
<dbReference type="OrthoDB" id="593800at2"/>
<proteinExistence type="inferred from homology"/>
<keyword evidence="3" id="KW-0408">Iron</keyword>
<evidence type="ECO:0000313" key="9">
    <source>
        <dbReference type="Proteomes" id="UP000288227"/>
    </source>
</evidence>
<evidence type="ECO:0000256" key="4">
    <source>
        <dbReference type="ARBA" id="ARBA00023014"/>
    </source>
</evidence>
<sequence length="107" mass="12541">MWVKIFTQPEQAFAELAEGKPRRVLVDQYRIALVRKGEQFFAVDDFCTHNKESLSKGHVNYRNEIICPWHNYCFDLRTGRESMQRSADLTTFAVKLNDEGLFIELPD</sequence>
<dbReference type="Pfam" id="PF00355">
    <property type="entry name" value="Rieske"/>
    <property type="match status" value="1"/>
</dbReference>
<dbReference type="InterPro" id="IPR036922">
    <property type="entry name" value="Rieske_2Fe-2S_sf"/>
</dbReference>
<comment type="cofactor">
    <cofactor evidence="5">
        <name>[2Fe-2S] cluster</name>
        <dbReference type="ChEBI" id="CHEBI:190135"/>
    </cofactor>
</comment>
<accession>A0A401U7R6</accession>
<dbReference type="EMBL" id="BHXQ01000002">
    <property type="protein sequence ID" value="GCC50938.1"/>
    <property type="molecule type" value="Genomic_DNA"/>
</dbReference>
<feature type="domain" description="Rieske" evidence="7">
    <location>
        <begin position="8"/>
        <end position="103"/>
    </location>
</feature>
<gene>
    <name evidence="8" type="ORF">SanaruYs_11570</name>
</gene>
<evidence type="ECO:0000259" key="7">
    <source>
        <dbReference type="PROSITE" id="PS51296"/>
    </source>
</evidence>
<evidence type="ECO:0000256" key="6">
    <source>
        <dbReference type="ARBA" id="ARBA00038001"/>
    </source>
</evidence>
<comment type="similarity">
    <text evidence="6">Belongs to the bacterial ring-hydroxylating dioxygenase ferredoxin component family.</text>
</comment>
<dbReference type="PANTHER" id="PTHR21496:SF0">
    <property type="entry name" value="RIESKE DOMAIN-CONTAINING PROTEIN"/>
    <property type="match status" value="1"/>
</dbReference>
<dbReference type="InterPro" id="IPR017941">
    <property type="entry name" value="Rieske_2Fe-2S"/>
</dbReference>